<name>A0A6D2LAF4_9BRAS</name>
<evidence type="ECO:0000313" key="2">
    <source>
        <dbReference type="Proteomes" id="UP000467841"/>
    </source>
</evidence>
<protein>
    <submittedName>
        <fullName evidence="1">Uncharacterized protein</fullName>
    </submittedName>
</protein>
<dbReference type="EMBL" id="CACVBM020001862">
    <property type="protein sequence ID" value="CAA7061264.1"/>
    <property type="molecule type" value="Genomic_DNA"/>
</dbReference>
<dbReference type="Proteomes" id="UP000467841">
    <property type="component" value="Unassembled WGS sequence"/>
</dbReference>
<dbReference type="AlphaFoldDB" id="A0A6D2LAF4"/>
<gene>
    <name evidence="1" type="ORF">MERR_LOCUS48500</name>
</gene>
<comment type="caution">
    <text evidence="1">The sequence shown here is derived from an EMBL/GenBank/DDBJ whole genome shotgun (WGS) entry which is preliminary data.</text>
</comment>
<proteinExistence type="predicted"/>
<keyword evidence="2" id="KW-1185">Reference proteome</keyword>
<sequence length="104" mass="12168">MNIINTAKTLVPLQVGRTRLSGESARRRWKELIRCELTRSRGSQNETVLPKQRKLLTAATNYLREKLEVNESAGESSDGLLTKMRWIWPKIKHQHHVERRTHVQ</sequence>
<reference evidence="1" key="1">
    <citation type="submission" date="2020-01" db="EMBL/GenBank/DDBJ databases">
        <authorList>
            <person name="Mishra B."/>
        </authorList>
    </citation>
    <scope>NUCLEOTIDE SEQUENCE [LARGE SCALE GENOMIC DNA]</scope>
</reference>
<accession>A0A6D2LAF4</accession>
<organism evidence="1 2">
    <name type="scientific">Microthlaspi erraticum</name>
    <dbReference type="NCBI Taxonomy" id="1685480"/>
    <lineage>
        <taxon>Eukaryota</taxon>
        <taxon>Viridiplantae</taxon>
        <taxon>Streptophyta</taxon>
        <taxon>Embryophyta</taxon>
        <taxon>Tracheophyta</taxon>
        <taxon>Spermatophyta</taxon>
        <taxon>Magnoliopsida</taxon>
        <taxon>eudicotyledons</taxon>
        <taxon>Gunneridae</taxon>
        <taxon>Pentapetalae</taxon>
        <taxon>rosids</taxon>
        <taxon>malvids</taxon>
        <taxon>Brassicales</taxon>
        <taxon>Brassicaceae</taxon>
        <taxon>Coluteocarpeae</taxon>
        <taxon>Microthlaspi</taxon>
    </lineage>
</organism>
<evidence type="ECO:0000313" key="1">
    <source>
        <dbReference type="EMBL" id="CAA7061264.1"/>
    </source>
</evidence>